<reference evidence="7 8" key="1">
    <citation type="submission" date="2024-03" db="EMBL/GenBank/DDBJ databases">
        <title>Natural products discovery in diverse microorganisms through a two-stage MS feature dereplication strategy.</title>
        <authorList>
            <person name="Zhang R."/>
        </authorList>
    </citation>
    <scope>NUCLEOTIDE SEQUENCE [LARGE SCALE GENOMIC DNA]</scope>
    <source>
        <strain evidence="7 8">18930</strain>
    </source>
</reference>
<dbReference type="EC" id="1.14.13.-" evidence="7"/>
<evidence type="ECO:0000313" key="7">
    <source>
        <dbReference type="EMBL" id="WXG68837.1"/>
    </source>
</evidence>
<dbReference type="SUPFAM" id="SSF51905">
    <property type="entry name" value="FAD/NAD(P)-binding domain"/>
    <property type="match status" value="1"/>
</dbReference>
<keyword evidence="6" id="KW-0503">Monooxygenase</keyword>
<protein>
    <submittedName>
        <fullName evidence="7">NAD(P)/FAD-dependent oxidoreductase</fullName>
        <ecNumber evidence="7">1.14.13.-</ecNumber>
    </submittedName>
</protein>
<keyword evidence="4" id="KW-0274">FAD</keyword>
<comment type="similarity">
    <text evidence="2">Belongs to the FAD-binding monooxygenase family.</text>
</comment>
<name>A0ABZ2PI49_9NOCA</name>
<sequence length="517" mass="57208">MIGQSRPNDDDPVDLDMVIIGAGLSGIGAACHMTMDRPERTYVILEARADLGGTWDLFRYPGIRSDSDMFTFGYSFRPWAGHRTIADGSDILDYLRDTAAEYGVAERIRYGHKVIGASWDSSTARWDVTAIRAADGAVVYFRCRWLSACAGYYDHDNGHRPSFEGENTFDGTMVTPQFWPTDLDWSGKKVVVIGSGATAITLVPNLARDAEHVTMLQRTPTYIVSVPAVDPFSERITALLSPQLGRKILFWKYVVGNVVSYELSKKFPAISRWLIRRDTVKRLGPDYPVDVDFAPPYDPWDQRVCVVPDGDLFDCIESGKADIVTDSVGCFEATGVRTESGRLIEADIVVSATGLTMLPIGGIELTVDGEKVDLPDTVVFKGMMLSGVPNFNLVMGYTNNSWTLKADLVSARIAAMLDHLSDRDVDYVVPIKPSVSIGSAFVDLKSGYVQRAVEAFPRQGDRTPWRLHQNYLRDLKMFRSELDEETELLFGKRITSISSPLASVPAPSTPRKGHSHA</sequence>
<dbReference type="Pfam" id="PF00743">
    <property type="entry name" value="FMO-like"/>
    <property type="match status" value="1"/>
</dbReference>
<dbReference type="InterPro" id="IPR036188">
    <property type="entry name" value="FAD/NAD-bd_sf"/>
</dbReference>
<dbReference type="EMBL" id="CP147846">
    <property type="protein sequence ID" value="WXG68837.1"/>
    <property type="molecule type" value="Genomic_DNA"/>
</dbReference>
<evidence type="ECO:0000256" key="2">
    <source>
        <dbReference type="ARBA" id="ARBA00010139"/>
    </source>
</evidence>
<dbReference type="GO" id="GO:0016491">
    <property type="term" value="F:oxidoreductase activity"/>
    <property type="evidence" value="ECO:0007669"/>
    <property type="project" value="UniProtKB-KW"/>
</dbReference>
<dbReference type="InterPro" id="IPR020946">
    <property type="entry name" value="Flavin_mOase-like"/>
</dbReference>
<evidence type="ECO:0000256" key="6">
    <source>
        <dbReference type="ARBA" id="ARBA00023033"/>
    </source>
</evidence>
<dbReference type="InterPro" id="IPR051820">
    <property type="entry name" value="FAD-binding_MO"/>
</dbReference>
<gene>
    <name evidence="7" type="ORF">WDS16_27270</name>
</gene>
<accession>A0ABZ2PI49</accession>
<dbReference type="PROSITE" id="PS51257">
    <property type="entry name" value="PROKAR_LIPOPROTEIN"/>
    <property type="match status" value="1"/>
</dbReference>
<organism evidence="7 8">
    <name type="scientific">Rhodococcus sovatensis</name>
    <dbReference type="NCBI Taxonomy" id="1805840"/>
    <lineage>
        <taxon>Bacteria</taxon>
        <taxon>Bacillati</taxon>
        <taxon>Actinomycetota</taxon>
        <taxon>Actinomycetes</taxon>
        <taxon>Mycobacteriales</taxon>
        <taxon>Nocardiaceae</taxon>
        <taxon>Rhodococcus</taxon>
    </lineage>
</organism>
<dbReference type="PANTHER" id="PTHR43872">
    <property type="entry name" value="MONOOXYGENASE, PUTATIVE (AFU_ORTHOLOGUE AFUA_8G02570)-RELATED"/>
    <property type="match status" value="1"/>
</dbReference>
<dbReference type="Gene3D" id="3.50.50.60">
    <property type="entry name" value="FAD/NAD(P)-binding domain"/>
    <property type="match status" value="3"/>
</dbReference>
<evidence type="ECO:0000313" key="8">
    <source>
        <dbReference type="Proteomes" id="UP001432000"/>
    </source>
</evidence>
<dbReference type="Proteomes" id="UP001432000">
    <property type="component" value="Chromosome"/>
</dbReference>
<evidence type="ECO:0000256" key="4">
    <source>
        <dbReference type="ARBA" id="ARBA00022827"/>
    </source>
</evidence>
<evidence type="ECO:0000256" key="3">
    <source>
        <dbReference type="ARBA" id="ARBA00022630"/>
    </source>
</evidence>
<keyword evidence="5 7" id="KW-0560">Oxidoreductase</keyword>
<comment type="cofactor">
    <cofactor evidence="1">
        <name>FAD</name>
        <dbReference type="ChEBI" id="CHEBI:57692"/>
    </cofactor>
</comment>
<proteinExistence type="inferred from homology"/>
<evidence type="ECO:0000256" key="1">
    <source>
        <dbReference type="ARBA" id="ARBA00001974"/>
    </source>
</evidence>
<keyword evidence="3" id="KW-0285">Flavoprotein</keyword>
<dbReference type="RefSeq" id="WP_338889286.1">
    <property type="nucleotide sequence ID" value="NZ_CP147846.1"/>
</dbReference>
<dbReference type="PANTHER" id="PTHR43872:SF1">
    <property type="entry name" value="MONOOXYGENASE, PUTATIVE (AFU_ORTHOLOGUE AFUA_8G02570)-RELATED"/>
    <property type="match status" value="1"/>
</dbReference>
<evidence type="ECO:0000256" key="5">
    <source>
        <dbReference type="ARBA" id="ARBA00023002"/>
    </source>
</evidence>
<keyword evidence="8" id="KW-1185">Reference proteome</keyword>